<dbReference type="KEGG" id="aup:AsAng_0011700"/>
<dbReference type="InterPro" id="IPR002864">
    <property type="entry name" value="Acyl-ACP_thioesterase_NHD"/>
</dbReference>
<comment type="similarity">
    <text evidence="1">Belongs to the acyl-ACP thioesterase family.</text>
</comment>
<evidence type="ECO:0000256" key="6">
    <source>
        <dbReference type="ARBA" id="ARBA00023098"/>
    </source>
</evidence>
<dbReference type="AlphaFoldDB" id="A0A915YCC3"/>
<dbReference type="Gene3D" id="3.10.129.10">
    <property type="entry name" value="Hotdog Thioesterase"/>
    <property type="match status" value="1"/>
</dbReference>
<evidence type="ECO:0000256" key="4">
    <source>
        <dbReference type="ARBA" id="ARBA00022832"/>
    </source>
</evidence>
<dbReference type="InterPro" id="IPR045023">
    <property type="entry name" value="FATA/B"/>
</dbReference>
<dbReference type="PANTHER" id="PTHR31727:SF6">
    <property type="entry name" value="OLEOYL-ACYL CARRIER PROTEIN THIOESTERASE 1, CHLOROPLASTIC"/>
    <property type="match status" value="1"/>
</dbReference>
<feature type="domain" description="Acyl-ACP thioesterase N-terminal hotdog" evidence="8">
    <location>
        <begin position="9"/>
        <end position="132"/>
    </location>
</feature>
<proteinExistence type="inferred from homology"/>
<keyword evidence="2" id="KW-0444">Lipid biosynthesis</keyword>
<keyword evidence="5" id="KW-0809">Transit peptide</keyword>
<dbReference type="InterPro" id="IPR049427">
    <property type="entry name" value="Acyl-ACP_TE_C"/>
</dbReference>
<keyword evidence="7" id="KW-0275">Fatty acid biosynthesis</keyword>
<dbReference type="Proteomes" id="UP001060919">
    <property type="component" value="Chromosome"/>
</dbReference>
<dbReference type="PANTHER" id="PTHR31727">
    <property type="entry name" value="OLEOYL-ACYL CARRIER PROTEIN THIOESTERASE 1, CHLOROPLASTIC"/>
    <property type="match status" value="1"/>
</dbReference>
<reference evidence="10" key="1">
    <citation type="submission" date="2022-09" db="EMBL/GenBank/DDBJ databases">
        <title>Aureispira anguillicida sp. nov., isolated from Leptocephalus of Japanese eel Anguilla japonica.</title>
        <authorList>
            <person name="Yuasa K."/>
            <person name="Mekata T."/>
            <person name="Ikunari K."/>
        </authorList>
    </citation>
    <scope>NUCLEOTIDE SEQUENCE</scope>
    <source>
        <strain evidence="10">EL160426</strain>
    </source>
</reference>
<gene>
    <name evidence="10" type="ORF">AsAng_0011700</name>
</gene>
<dbReference type="Pfam" id="PF20791">
    <property type="entry name" value="Acyl-ACP_TE_C"/>
    <property type="match status" value="1"/>
</dbReference>
<evidence type="ECO:0000256" key="1">
    <source>
        <dbReference type="ARBA" id="ARBA00006500"/>
    </source>
</evidence>
<keyword evidence="3" id="KW-0378">Hydrolase</keyword>
<keyword evidence="11" id="KW-1185">Reference proteome</keyword>
<evidence type="ECO:0000313" key="10">
    <source>
        <dbReference type="EMBL" id="BDS10462.1"/>
    </source>
</evidence>
<evidence type="ECO:0000313" key="11">
    <source>
        <dbReference type="Proteomes" id="UP001060919"/>
    </source>
</evidence>
<keyword evidence="4" id="KW-0276">Fatty acid metabolism</keyword>
<dbReference type="CDD" id="cd00586">
    <property type="entry name" value="4HBT"/>
    <property type="match status" value="2"/>
</dbReference>
<evidence type="ECO:0000256" key="2">
    <source>
        <dbReference type="ARBA" id="ARBA00022516"/>
    </source>
</evidence>
<dbReference type="GO" id="GO:0016297">
    <property type="term" value="F:fatty acyl-[ACP] hydrolase activity"/>
    <property type="evidence" value="ECO:0007669"/>
    <property type="project" value="InterPro"/>
</dbReference>
<dbReference type="Pfam" id="PF01643">
    <property type="entry name" value="Acyl-ACP_TE"/>
    <property type="match status" value="1"/>
</dbReference>
<sequence length="250" mass="29512">MPVPKEFIYEGNFTIRTYEIDRARQATATSLINLMQEAAMQNVIDLKVSVWDMATSNISWVLMRKNLKIHRLPALGETIRIQTYPAGFDKVFTYRDYKVFDEKNNLLAASSSTWLLMNTIKRRIARIPEEIRVRGSFDTSACLPHAKNKLPKLTNVDFQKEFVVHWHDMDFNEHLNNVRYMQWIFETVDYYIQHTGKLEELDIIYKAECYWKDTVQVSTQKIDDSTYLHRLVRLSDQEEIAVAQTTWTVF</sequence>
<dbReference type="EMBL" id="AP026867">
    <property type="protein sequence ID" value="BDS10462.1"/>
    <property type="molecule type" value="Genomic_DNA"/>
</dbReference>
<protein>
    <submittedName>
        <fullName evidence="10">Thioesterase</fullName>
    </submittedName>
</protein>
<evidence type="ECO:0000259" key="8">
    <source>
        <dbReference type="Pfam" id="PF01643"/>
    </source>
</evidence>
<organism evidence="10 11">
    <name type="scientific">Aureispira anguillae</name>
    <dbReference type="NCBI Taxonomy" id="2864201"/>
    <lineage>
        <taxon>Bacteria</taxon>
        <taxon>Pseudomonadati</taxon>
        <taxon>Bacteroidota</taxon>
        <taxon>Saprospiria</taxon>
        <taxon>Saprospirales</taxon>
        <taxon>Saprospiraceae</taxon>
        <taxon>Aureispira</taxon>
    </lineage>
</organism>
<evidence type="ECO:0000256" key="5">
    <source>
        <dbReference type="ARBA" id="ARBA00022946"/>
    </source>
</evidence>
<evidence type="ECO:0000259" key="9">
    <source>
        <dbReference type="Pfam" id="PF20791"/>
    </source>
</evidence>
<dbReference type="RefSeq" id="WP_264791772.1">
    <property type="nucleotide sequence ID" value="NZ_AP026867.1"/>
</dbReference>
<feature type="domain" description="Acyl-ACP thioesterase-like C-terminal" evidence="9">
    <location>
        <begin position="155"/>
        <end position="248"/>
    </location>
</feature>
<dbReference type="InterPro" id="IPR029069">
    <property type="entry name" value="HotDog_dom_sf"/>
</dbReference>
<keyword evidence="6" id="KW-0443">Lipid metabolism</keyword>
<evidence type="ECO:0000256" key="3">
    <source>
        <dbReference type="ARBA" id="ARBA00022801"/>
    </source>
</evidence>
<dbReference type="GO" id="GO:0000036">
    <property type="term" value="F:acyl carrier activity"/>
    <property type="evidence" value="ECO:0007669"/>
    <property type="project" value="TreeGrafter"/>
</dbReference>
<evidence type="ECO:0000256" key="7">
    <source>
        <dbReference type="ARBA" id="ARBA00023160"/>
    </source>
</evidence>
<accession>A0A915YCC3</accession>
<dbReference type="SUPFAM" id="SSF54637">
    <property type="entry name" value="Thioesterase/thiol ester dehydrase-isomerase"/>
    <property type="match status" value="2"/>
</dbReference>
<name>A0A915YCC3_9BACT</name>